<feature type="compositionally biased region" description="Basic residues" evidence="1">
    <location>
        <begin position="537"/>
        <end position="547"/>
    </location>
</feature>
<feature type="region of interest" description="Disordered" evidence="1">
    <location>
        <begin position="107"/>
        <end position="129"/>
    </location>
</feature>
<feature type="region of interest" description="Disordered" evidence="1">
    <location>
        <begin position="410"/>
        <end position="432"/>
    </location>
</feature>
<feature type="compositionally biased region" description="Polar residues" evidence="1">
    <location>
        <begin position="38"/>
        <end position="49"/>
    </location>
</feature>
<feature type="compositionally biased region" description="Basic and acidic residues" evidence="1">
    <location>
        <begin position="144"/>
        <end position="161"/>
    </location>
</feature>
<feature type="region of interest" description="Disordered" evidence="1">
    <location>
        <begin position="532"/>
        <end position="568"/>
    </location>
</feature>
<accession>A0A6S6W4Y1</accession>
<feature type="region of interest" description="Disordered" evidence="1">
    <location>
        <begin position="454"/>
        <end position="514"/>
    </location>
</feature>
<feature type="compositionally biased region" description="Basic and acidic residues" evidence="1">
    <location>
        <begin position="249"/>
        <end position="281"/>
    </location>
</feature>
<reference evidence="2" key="1">
    <citation type="submission" date="2021-02" db="EMBL/GenBank/DDBJ databases">
        <authorList>
            <person name="Syme A R."/>
            <person name="Syme A R."/>
            <person name="Moolhuijzen P."/>
        </authorList>
    </citation>
    <scope>NUCLEOTIDE SEQUENCE</scope>
    <source>
        <strain evidence="2">W1-1</strain>
    </source>
</reference>
<sequence length="568" mass="61259">MAGKRNRSHPAAPAQEKEKRSKLNNTAAVKEVEAKLEPQSSTPTKSNGTVKEVVVPLDTAKTVDSDLISCNDPSPTNEKGPAQTAYVFKDEIDIFADDDNALIDTSSDTEKANTAKAKEDQIAPDTKPTEELADQVLAIPAAEKETTTTEGHAAKQAEKIEVTQNGDADETIAGEKKAENQESPEIVSAFGRNVIFQSIKYNLKNTKNLAYWIGLSAAGSTETRQINAGNIKLEISVKYIGPEKEEPVVKKSEPVAETQEAEKAEKAENTQKAARVDIKEESPDDTQANILPSIDARPGLAVDTAEVPKKQLRDTVLTPVASGTSATATFLTSRLPVACRFGPNCSRRDTCTFDHSEGARKKMCTFINTAVGCKNNACSFSHDHLGVICKSSPYRSNCPNTHKCAFKHQDDMTDDKAEPTKPKTTPALEDDNRQLTAAEIAQKAAMARASREVSVTSAVSAPPANAPTGPQRGVKRSRDSEDAHVGPTAQRPRTHSFQMAPNQGRQQQWNQPWQQQGHVRQQGFYNANFVGYQQGRGRGRGRGRGAGRGRGGNSGDQGFNIRGVAGGA</sequence>
<organism evidence="2 3">
    <name type="scientific">Pyrenophora teres f. teres</name>
    <dbReference type="NCBI Taxonomy" id="97479"/>
    <lineage>
        <taxon>Eukaryota</taxon>
        <taxon>Fungi</taxon>
        <taxon>Dikarya</taxon>
        <taxon>Ascomycota</taxon>
        <taxon>Pezizomycotina</taxon>
        <taxon>Dothideomycetes</taxon>
        <taxon>Pleosporomycetidae</taxon>
        <taxon>Pleosporales</taxon>
        <taxon>Pleosporineae</taxon>
        <taxon>Pleosporaceae</taxon>
        <taxon>Pyrenophora</taxon>
    </lineage>
</organism>
<feature type="compositionally biased region" description="Basic and acidic residues" evidence="1">
    <location>
        <begin position="108"/>
        <end position="121"/>
    </location>
</feature>
<evidence type="ECO:0000256" key="1">
    <source>
        <dbReference type="SAM" id="MobiDB-lite"/>
    </source>
</evidence>
<dbReference type="Gene3D" id="4.10.1000.40">
    <property type="match status" value="1"/>
</dbReference>
<feature type="compositionally biased region" description="Basic and acidic residues" evidence="1">
    <location>
        <begin position="410"/>
        <end position="421"/>
    </location>
</feature>
<name>A0A6S6W4Y1_9PLEO</name>
<dbReference type="AlphaFoldDB" id="A0A6S6W4Y1"/>
<feature type="region of interest" description="Disordered" evidence="1">
    <location>
        <begin position="144"/>
        <end position="167"/>
    </location>
</feature>
<evidence type="ECO:0000313" key="2">
    <source>
        <dbReference type="EMBL" id="CAE7187811.1"/>
    </source>
</evidence>
<feature type="compositionally biased region" description="Low complexity" evidence="1">
    <location>
        <begin position="501"/>
        <end position="514"/>
    </location>
</feature>
<proteinExistence type="predicted"/>
<feature type="region of interest" description="Disordered" evidence="1">
    <location>
        <begin position="1"/>
        <end position="53"/>
    </location>
</feature>
<gene>
    <name evidence="2" type="ORF">PTTW11_07215</name>
</gene>
<dbReference type="Proteomes" id="UP000472372">
    <property type="component" value="Chromosome 6"/>
</dbReference>
<evidence type="ECO:0000313" key="3">
    <source>
        <dbReference type="Proteomes" id="UP000472372"/>
    </source>
</evidence>
<protein>
    <submittedName>
        <fullName evidence="2">Uncharacterized protein</fullName>
    </submittedName>
</protein>
<feature type="region of interest" description="Disordered" evidence="1">
    <location>
        <begin position="249"/>
        <end position="291"/>
    </location>
</feature>
<dbReference type="EMBL" id="HG992982">
    <property type="protein sequence ID" value="CAE7187811.1"/>
    <property type="molecule type" value="Genomic_DNA"/>
</dbReference>